<dbReference type="OrthoDB" id="2433538at2759"/>
<dbReference type="AlphaFoldDB" id="A0A397TW44"/>
<gene>
    <name evidence="2" type="ORF">C1645_811635</name>
</gene>
<name>A0A397TW44_9GLOM</name>
<sequence length="260" mass="30162">MDSSKVGQEKFEISNKNYYSNATKQEAEVEEQTCNRNEIENYEDISKLSRFCTNGERIKEMQISIGELRRVCVLGDVKWTEKELRTKACNYVLAMHRYRNNISKKSIYIMPEASKQVESKGLSGSLSMVVDTFVDESIRHNLASSIWCDLPTNSSDPKKLGYYYECVAEFGFNHIIVIGEMLYGLLFIDCYGRVFQWENMEQVLWPVGNSLEDVKSHEDLVVWTVEDDIVYEDSRDSLKPRKPSSVKSTKNNRLKKKKKK</sequence>
<feature type="compositionally biased region" description="Basic residues" evidence="1">
    <location>
        <begin position="240"/>
        <end position="260"/>
    </location>
</feature>
<protein>
    <submittedName>
        <fullName evidence="2">Uncharacterized protein</fullName>
    </submittedName>
</protein>
<keyword evidence="3" id="KW-1185">Reference proteome</keyword>
<evidence type="ECO:0000256" key="1">
    <source>
        <dbReference type="SAM" id="MobiDB-lite"/>
    </source>
</evidence>
<accession>A0A397TW44</accession>
<organism evidence="2 3">
    <name type="scientific">Glomus cerebriforme</name>
    <dbReference type="NCBI Taxonomy" id="658196"/>
    <lineage>
        <taxon>Eukaryota</taxon>
        <taxon>Fungi</taxon>
        <taxon>Fungi incertae sedis</taxon>
        <taxon>Mucoromycota</taxon>
        <taxon>Glomeromycotina</taxon>
        <taxon>Glomeromycetes</taxon>
        <taxon>Glomerales</taxon>
        <taxon>Glomeraceae</taxon>
        <taxon>Glomus</taxon>
    </lineage>
</organism>
<reference evidence="2 3" key="1">
    <citation type="submission" date="2018-06" db="EMBL/GenBank/DDBJ databases">
        <title>Comparative genomics reveals the genomic features of Rhizophagus irregularis, R. cerebriforme, R. diaphanum and Gigaspora rosea, and their symbiotic lifestyle signature.</title>
        <authorList>
            <person name="Morin E."/>
            <person name="San Clemente H."/>
            <person name="Chen E.C.H."/>
            <person name="De La Providencia I."/>
            <person name="Hainaut M."/>
            <person name="Kuo A."/>
            <person name="Kohler A."/>
            <person name="Murat C."/>
            <person name="Tang N."/>
            <person name="Roy S."/>
            <person name="Loubradou J."/>
            <person name="Henrissat B."/>
            <person name="Grigoriev I.V."/>
            <person name="Corradi N."/>
            <person name="Roux C."/>
            <person name="Martin F.M."/>
        </authorList>
    </citation>
    <scope>NUCLEOTIDE SEQUENCE [LARGE SCALE GENOMIC DNA]</scope>
    <source>
        <strain evidence="2 3">DAOM 227022</strain>
    </source>
</reference>
<comment type="caution">
    <text evidence="2">The sequence shown here is derived from an EMBL/GenBank/DDBJ whole genome shotgun (WGS) entry which is preliminary data.</text>
</comment>
<proteinExistence type="predicted"/>
<dbReference type="EMBL" id="QKYT01000005">
    <property type="protein sequence ID" value="RIA99381.1"/>
    <property type="molecule type" value="Genomic_DNA"/>
</dbReference>
<feature type="region of interest" description="Disordered" evidence="1">
    <location>
        <begin position="235"/>
        <end position="260"/>
    </location>
</feature>
<evidence type="ECO:0000313" key="3">
    <source>
        <dbReference type="Proteomes" id="UP000265703"/>
    </source>
</evidence>
<dbReference type="Proteomes" id="UP000265703">
    <property type="component" value="Unassembled WGS sequence"/>
</dbReference>
<evidence type="ECO:0000313" key="2">
    <source>
        <dbReference type="EMBL" id="RIA99381.1"/>
    </source>
</evidence>